<evidence type="ECO:0000256" key="2">
    <source>
        <dbReference type="ARBA" id="ARBA00022475"/>
    </source>
</evidence>
<feature type="transmembrane region" description="Helical" evidence="8">
    <location>
        <begin position="374"/>
        <end position="393"/>
    </location>
</feature>
<organism evidence="10 11">
    <name type="scientific">Allocoleopsis franciscana PCC 7113</name>
    <dbReference type="NCBI Taxonomy" id="1173027"/>
    <lineage>
        <taxon>Bacteria</taxon>
        <taxon>Bacillati</taxon>
        <taxon>Cyanobacteriota</taxon>
        <taxon>Cyanophyceae</taxon>
        <taxon>Coleofasciculales</taxon>
        <taxon>Coleofasciculaceae</taxon>
        <taxon>Allocoleopsis</taxon>
        <taxon>Allocoleopsis franciscana</taxon>
    </lineage>
</organism>
<evidence type="ECO:0000313" key="11">
    <source>
        <dbReference type="Proteomes" id="UP000010471"/>
    </source>
</evidence>
<dbReference type="RefSeq" id="WP_015184668.1">
    <property type="nucleotide sequence ID" value="NC_019738.1"/>
</dbReference>
<protein>
    <submittedName>
        <fullName evidence="10">PMT family glycosyltransferase, 4-amino-4-deoxy-L-arabinose transferase</fullName>
    </submittedName>
</protein>
<reference evidence="10 11" key="1">
    <citation type="submission" date="2012-06" db="EMBL/GenBank/DDBJ databases">
        <title>Finished chromosome of genome of Microcoleus sp. PCC 7113.</title>
        <authorList>
            <consortium name="US DOE Joint Genome Institute"/>
            <person name="Gugger M."/>
            <person name="Coursin T."/>
            <person name="Rippka R."/>
            <person name="Tandeau De Marsac N."/>
            <person name="Huntemann M."/>
            <person name="Wei C.-L."/>
            <person name="Han J."/>
            <person name="Detter J.C."/>
            <person name="Han C."/>
            <person name="Tapia R."/>
            <person name="Chen A."/>
            <person name="Kyrpides N."/>
            <person name="Mavromatis K."/>
            <person name="Markowitz V."/>
            <person name="Szeto E."/>
            <person name="Ivanova N."/>
            <person name="Pagani I."/>
            <person name="Pati A."/>
            <person name="Goodwin L."/>
            <person name="Nordberg H.P."/>
            <person name="Cantor M.N."/>
            <person name="Hua S.X."/>
            <person name="Woyke T."/>
            <person name="Kerfeld C.A."/>
        </authorList>
    </citation>
    <scope>NUCLEOTIDE SEQUENCE [LARGE SCALE GENOMIC DNA]</scope>
    <source>
        <strain evidence="10 11">PCC 7113</strain>
    </source>
</reference>
<accession>K9WK12</accession>
<evidence type="ECO:0000256" key="8">
    <source>
        <dbReference type="SAM" id="Phobius"/>
    </source>
</evidence>
<keyword evidence="11" id="KW-1185">Reference proteome</keyword>
<dbReference type="PATRIC" id="fig|1173027.3.peg.5395"/>
<keyword evidence="5 8" id="KW-0812">Transmembrane</keyword>
<evidence type="ECO:0000256" key="4">
    <source>
        <dbReference type="ARBA" id="ARBA00022679"/>
    </source>
</evidence>
<evidence type="ECO:0000256" key="5">
    <source>
        <dbReference type="ARBA" id="ARBA00022692"/>
    </source>
</evidence>
<dbReference type="Pfam" id="PF13231">
    <property type="entry name" value="PMT_2"/>
    <property type="match status" value="1"/>
</dbReference>
<keyword evidence="4 10" id="KW-0808">Transferase</keyword>
<dbReference type="GO" id="GO:0009103">
    <property type="term" value="P:lipopolysaccharide biosynthetic process"/>
    <property type="evidence" value="ECO:0007669"/>
    <property type="project" value="UniProtKB-ARBA"/>
</dbReference>
<dbReference type="InterPro" id="IPR050297">
    <property type="entry name" value="LipidA_mod_glycosyltrf_83"/>
</dbReference>
<dbReference type="STRING" id="1173027.Mic7113_4866"/>
<dbReference type="EMBL" id="CP003630">
    <property type="protein sequence ID" value="AFZ20533.1"/>
    <property type="molecule type" value="Genomic_DNA"/>
</dbReference>
<dbReference type="PANTHER" id="PTHR33908:SF11">
    <property type="entry name" value="MEMBRANE PROTEIN"/>
    <property type="match status" value="1"/>
</dbReference>
<evidence type="ECO:0000256" key="1">
    <source>
        <dbReference type="ARBA" id="ARBA00004651"/>
    </source>
</evidence>
<dbReference type="KEGG" id="mic:Mic7113_4866"/>
<keyword evidence="2" id="KW-1003">Cell membrane</keyword>
<keyword evidence="6 8" id="KW-1133">Transmembrane helix</keyword>
<feature type="transmembrane region" description="Helical" evidence="8">
    <location>
        <begin position="180"/>
        <end position="209"/>
    </location>
</feature>
<feature type="transmembrane region" description="Helical" evidence="8">
    <location>
        <begin position="318"/>
        <end position="337"/>
    </location>
</feature>
<evidence type="ECO:0000256" key="3">
    <source>
        <dbReference type="ARBA" id="ARBA00022676"/>
    </source>
</evidence>
<sequence length="555" mass="63109">MQKVQKWLAQKANQSVLFWLLGGLLFRSFVAFWLYPGFDEAYYYLYSIHLDWSYFDHPVLVALLTGLGPWLTGEVSQFTIRLGTLILYTGSLILLYLTSAKLFSEKAARITLAIASIIPIFQIAFGIFTLPDVPLIFFWTASLYCAAHEFFPQPQPSQNYSGLEAEESPPSIPYQPSYRLALLGILVGLACLGKYHGFILGFGLVAFCLTSSRYRAAFFSVWAWQGVALFILTIFPIWFWNIQHDWVSFGFQLNRGVPQRDLNLIKVGLVFLEGIAYLFPTFGLPLWWVSWRSVQEQIRPLFRKKFSTVSEDFRQKQLLILWVSLPLTVGFTLMGAYQQILPAWPMPGFWGLTLLLGERAVHWQQQSRRGVQRWVQGSGIVVVTALLLALLHVTTGTLQQGSQYAILGGFWPAKDDPSTQLLDIQQLRRGFAESPVLSQALRESSFIFSNGYYLAAPIGMALVPLEGTPITAFSSDMRGFAFWSKPDQWVGKDALYITISRFEQEKELMERYQTYFSSLQQIGTVPIRRGGAVTEVVYVYQAKNLLKPYPRPYGI</sequence>
<dbReference type="InterPro" id="IPR038731">
    <property type="entry name" value="RgtA/B/C-like"/>
</dbReference>
<dbReference type="eggNOG" id="COG1807">
    <property type="taxonomic scope" value="Bacteria"/>
</dbReference>
<dbReference type="AlphaFoldDB" id="K9WK12"/>
<dbReference type="Proteomes" id="UP000010471">
    <property type="component" value="Chromosome"/>
</dbReference>
<dbReference type="OrthoDB" id="9811222at2"/>
<dbReference type="PANTHER" id="PTHR33908">
    <property type="entry name" value="MANNOSYLTRANSFERASE YKCB-RELATED"/>
    <property type="match status" value="1"/>
</dbReference>
<feature type="domain" description="Glycosyltransferase RgtA/B/C/D-like" evidence="9">
    <location>
        <begin position="56"/>
        <end position="146"/>
    </location>
</feature>
<dbReference type="HOGENOM" id="CLU_016165_1_0_3"/>
<feature type="transmembrane region" description="Helical" evidence="8">
    <location>
        <begin position="221"/>
        <end position="242"/>
    </location>
</feature>
<evidence type="ECO:0000256" key="6">
    <source>
        <dbReference type="ARBA" id="ARBA00022989"/>
    </source>
</evidence>
<evidence type="ECO:0000256" key="7">
    <source>
        <dbReference type="ARBA" id="ARBA00023136"/>
    </source>
</evidence>
<evidence type="ECO:0000259" key="9">
    <source>
        <dbReference type="Pfam" id="PF13231"/>
    </source>
</evidence>
<gene>
    <name evidence="10" type="ORF">Mic7113_4866</name>
</gene>
<feature type="transmembrane region" description="Helical" evidence="8">
    <location>
        <begin position="262"/>
        <end position="289"/>
    </location>
</feature>
<comment type="subcellular location">
    <subcellularLocation>
        <location evidence="1">Cell membrane</location>
        <topology evidence="1">Multi-pass membrane protein</topology>
    </subcellularLocation>
</comment>
<name>K9WK12_9CYAN</name>
<dbReference type="GO" id="GO:0005886">
    <property type="term" value="C:plasma membrane"/>
    <property type="evidence" value="ECO:0007669"/>
    <property type="project" value="UniProtKB-SubCell"/>
</dbReference>
<keyword evidence="7 8" id="KW-0472">Membrane</keyword>
<proteinExistence type="predicted"/>
<feature type="transmembrane region" description="Helical" evidence="8">
    <location>
        <begin position="110"/>
        <end position="130"/>
    </location>
</feature>
<feature type="transmembrane region" description="Helical" evidence="8">
    <location>
        <begin position="78"/>
        <end position="98"/>
    </location>
</feature>
<keyword evidence="3" id="KW-0328">Glycosyltransferase</keyword>
<dbReference type="GO" id="GO:0016763">
    <property type="term" value="F:pentosyltransferase activity"/>
    <property type="evidence" value="ECO:0007669"/>
    <property type="project" value="TreeGrafter"/>
</dbReference>
<evidence type="ECO:0000313" key="10">
    <source>
        <dbReference type="EMBL" id="AFZ20533.1"/>
    </source>
</evidence>
<feature type="transmembrane region" description="Helical" evidence="8">
    <location>
        <begin position="16"/>
        <end position="35"/>
    </location>
</feature>